<feature type="transmembrane region" description="Helical" evidence="1">
    <location>
        <begin position="7"/>
        <end position="27"/>
    </location>
</feature>
<dbReference type="Proteomes" id="UP001057221">
    <property type="component" value="Segment"/>
</dbReference>
<keyword evidence="1" id="KW-0472">Membrane</keyword>
<protein>
    <submittedName>
        <fullName evidence="2">Uncharacterized protein</fullName>
    </submittedName>
</protein>
<keyword evidence="1" id="KW-1133">Transmembrane helix</keyword>
<dbReference type="EMBL" id="ON529855">
    <property type="protein sequence ID" value="USN14565.1"/>
    <property type="molecule type" value="Genomic_DNA"/>
</dbReference>
<evidence type="ECO:0000256" key="1">
    <source>
        <dbReference type="SAM" id="Phobius"/>
    </source>
</evidence>
<name>A0A9E7MQ94_9CAUD</name>
<evidence type="ECO:0000313" key="3">
    <source>
        <dbReference type="Proteomes" id="UP001057221"/>
    </source>
</evidence>
<reference evidence="2 3" key="1">
    <citation type="submission" date="2022-05" db="EMBL/GenBank/DDBJ databases">
        <authorList>
            <person name="Friedrich I."/>
            <person name="Poehlein A."/>
            <person name="Schneider D."/>
            <person name="Hertel R."/>
            <person name="Daniel R."/>
        </authorList>
    </citation>
    <scope>NUCLEOTIDE SEQUENCE [LARGE SCALE GENOMIC DNA]</scope>
</reference>
<organism evidence="2 3">
    <name type="scientific">Brevundimonas phage vB_BpoS-Domovoi</name>
    <dbReference type="NCBI Taxonomy" id="2948598"/>
    <lineage>
        <taxon>Viruses</taxon>
        <taxon>Duplodnaviria</taxon>
        <taxon>Heunggongvirae</taxon>
        <taxon>Uroviricota</taxon>
        <taxon>Caudoviricetes</taxon>
        <taxon>Jeanschmidtviridae</taxon>
        <taxon>Marchewkavirus</taxon>
        <taxon>Marchewkavirus domovoi</taxon>
    </lineage>
</organism>
<keyword evidence="1" id="KW-0812">Transmembrane</keyword>
<proteinExistence type="predicted"/>
<gene>
    <name evidence="2" type="ORF">DOMOVOI_00900</name>
</gene>
<keyword evidence="3" id="KW-1185">Reference proteome</keyword>
<accession>A0A9E7MQ94</accession>
<evidence type="ECO:0000313" key="2">
    <source>
        <dbReference type="EMBL" id="USN14565.1"/>
    </source>
</evidence>
<sequence>MTKNDKAALWALFGIAMMLAISITFLVTHQIMRERANERLAAERTLAVKDMAAGVKAVCRDAEAEPNSYPRAFACIGSLSMMLATMDARDKRLAVADAD</sequence>